<evidence type="ECO:0000313" key="3">
    <source>
        <dbReference type="Proteomes" id="UP000485058"/>
    </source>
</evidence>
<proteinExistence type="predicted"/>
<name>A0A699ZHQ3_HAELA</name>
<feature type="non-terminal residue" evidence="2">
    <location>
        <position position="105"/>
    </location>
</feature>
<keyword evidence="3" id="KW-1185">Reference proteome</keyword>
<accession>A0A699ZHQ3</accession>
<reference evidence="2 3" key="1">
    <citation type="submission" date="2020-02" db="EMBL/GenBank/DDBJ databases">
        <title>Draft genome sequence of Haematococcus lacustris strain NIES-144.</title>
        <authorList>
            <person name="Morimoto D."/>
            <person name="Nakagawa S."/>
            <person name="Yoshida T."/>
            <person name="Sawayama S."/>
        </authorList>
    </citation>
    <scope>NUCLEOTIDE SEQUENCE [LARGE SCALE GENOMIC DNA]</scope>
    <source>
        <strain evidence="2 3">NIES-144</strain>
    </source>
</reference>
<dbReference type="AlphaFoldDB" id="A0A699ZHQ3"/>
<protein>
    <submittedName>
        <fullName evidence="2">Uncharacterized protein</fullName>
    </submittedName>
</protein>
<gene>
    <name evidence="2" type="ORF">HaLaN_19549</name>
</gene>
<organism evidence="2 3">
    <name type="scientific">Haematococcus lacustris</name>
    <name type="common">Green alga</name>
    <name type="synonym">Haematococcus pluvialis</name>
    <dbReference type="NCBI Taxonomy" id="44745"/>
    <lineage>
        <taxon>Eukaryota</taxon>
        <taxon>Viridiplantae</taxon>
        <taxon>Chlorophyta</taxon>
        <taxon>core chlorophytes</taxon>
        <taxon>Chlorophyceae</taxon>
        <taxon>CS clade</taxon>
        <taxon>Chlamydomonadales</taxon>
        <taxon>Haematococcaceae</taxon>
        <taxon>Haematococcus</taxon>
    </lineage>
</organism>
<sequence length="105" mass="11575">LVGGALWRCPLKVCLRGSGPVPRSNEGSRLRATVLSVRSSRATGSMGRPFTCLQPQHQPPNKEVKPNKNHVFAEATRQCLKCDHAGSTGRDEVKVKRPDPRRGYE</sequence>
<comment type="caution">
    <text evidence="2">The sequence shown here is derived from an EMBL/GenBank/DDBJ whole genome shotgun (WGS) entry which is preliminary data.</text>
</comment>
<feature type="region of interest" description="Disordered" evidence="1">
    <location>
        <begin position="39"/>
        <end position="64"/>
    </location>
</feature>
<feature type="non-terminal residue" evidence="2">
    <location>
        <position position="1"/>
    </location>
</feature>
<dbReference type="EMBL" id="BLLF01001976">
    <property type="protein sequence ID" value="GFH22133.1"/>
    <property type="molecule type" value="Genomic_DNA"/>
</dbReference>
<dbReference type="Proteomes" id="UP000485058">
    <property type="component" value="Unassembled WGS sequence"/>
</dbReference>
<evidence type="ECO:0000313" key="2">
    <source>
        <dbReference type="EMBL" id="GFH22133.1"/>
    </source>
</evidence>
<feature type="region of interest" description="Disordered" evidence="1">
    <location>
        <begin position="84"/>
        <end position="105"/>
    </location>
</feature>
<evidence type="ECO:0000256" key="1">
    <source>
        <dbReference type="SAM" id="MobiDB-lite"/>
    </source>
</evidence>